<evidence type="ECO:0000313" key="4">
    <source>
        <dbReference type="Proteomes" id="UP000502823"/>
    </source>
</evidence>
<feature type="compositionally biased region" description="Basic and acidic residues" evidence="1">
    <location>
        <begin position="17"/>
        <end position="30"/>
    </location>
</feature>
<organism evidence="3 4">
    <name type="scientific">Coptotermes formosanus</name>
    <name type="common">Formosan subterranean termite</name>
    <dbReference type="NCBI Taxonomy" id="36987"/>
    <lineage>
        <taxon>Eukaryota</taxon>
        <taxon>Metazoa</taxon>
        <taxon>Ecdysozoa</taxon>
        <taxon>Arthropoda</taxon>
        <taxon>Hexapoda</taxon>
        <taxon>Insecta</taxon>
        <taxon>Pterygota</taxon>
        <taxon>Neoptera</taxon>
        <taxon>Polyneoptera</taxon>
        <taxon>Dictyoptera</taxon>
        <taxon>Blattodea</taxon>
        <taxon>Blattoidea</taxon>
        <taxon>Termitoidae</taxon>
        <taxon>Rhinotermitidae</taxon>
        <taxon>Coptotermes</taxon>
    </lineage>
</organism>
<dbReference type="FunCoup" id="A0A6L2PBT7">
    <property type="interactions" value="959"/>
</dbReference>
<evidence type="ECO:0000313" key="3">
    <source>
        <dbReference type="EMBL" id="GFG29921.1"/>
    </source>
</evidence>
<dbReference type="GO" id="GO:0038203">
    <property type="term" value="P:TORC2 signaling"/>
    <property type="evidence" value="ECO:0007669"/>
    <property type="project" value="TreeGrafter"/>
</dbReference>
<dbReference type="GO" id="GO:0048172">
    <property type="term" value="P:regulation of short-term neuronal synaptic plasticity"/>
    <property type="evidence" value="ECO:0007669"/>
    <property type="project" value="TreeGrafter"/>
</dbReference>
<dbReference type="SUPFAM" id="SSF140383">
    <property type="entry name" value="BSD domain-like"/>
    <property type="match status" value="1"/>
</dbReference>
<dbReference type="GO" id="GO:0005634">
    <property type="term" value="C:nucleus"/>
    <property type="evidence" value="ECO:0007669"/>
    <property type="project" value="TreeGrafter"/>
</dbReference>
<dbReference type="InParanoid" id="A0A6L2PBT7"/>
<feature type="compositionally biased region" description="Basic and acidic residues" evidence="1">
    <location>
        <begin position="369"/>
        <end position="386"/>
    </location>
</feature>
<dbReference type="InterPro" id="IPR005607">
    <property type="entry name" value="BSD_dom"/>
</dbReference>
<dbReference type="PANTHER" id="PTHR16019:SF6">
    <property type="entry name" value="SYNAPSE-ASSOCIATED PROTEIN 1"/>
    <property type="match status" value="1"/>
</dbReference>
<dbReference type="EMBL" id="BLKM01000181">
    <property type="protein sequence ID" value="GFG29921.1"/>
    <property type="molecule type" value="Genomic_DNA"/>
</dbReference>
<gene>
    <name evidence="3" type="ORF">Cfor_09939</name>
</gene>
<dbReference type="AlphaFoldDB" id="A0A6L2PBT7"/>
<sequence length="386" mass="41496">MFSGLTNQVSSWMGGSGKKEDLPKSEDEKLSSPIAEADSGNNIEGEKKDASPTKGSKLEMLSSVKNQMSGWLSMGVPGLRKGDEPAADSQDTVKPEAESPASEKSVKGSPVEQKDDDDSSATGGADSDVAASEPGTPAEDKESGQAFGGAVSTKALQGAKSLGNFLFSAVNKAGKTVSEAGAKIKKTVEENSLLGEFNKEQEAFIREKQGKVSDAAVPPWVGCPNEESLKEEFLTLSTDRRNFVRSPPAGVDFNFDYEVSYPVAMATLAEDPNLEKMRFELVPKVISEETFWRNYFYRVSLIRQANELSSMAQEGGRESDPTSRANSTDVEPAANPHLDDVLVPESTSTGSPTHEFVSDTFRASSSDLEEVREGMRKLGMDPAKRN</sequence>
<reference evidence="4" key="1">
    <citation type="submission" date="2020-01" db="EMBL/GenBank/DDBJ databases">
        <title>Draft genome sequence of the Termite Coptotermes fromosanus.</title>
        <authorList>
            <person name="Itakura S."/>
            <person name="Yosikawa Y."/>
            <person name="Umezawa K."/>
        </authorList>
    </citation>
    <scope>NUCLEOTIDE SEQUENCE [LARGE SCALE GENOMIC DNA]</scope>
</reference>
<feature type="non-terminal residue" evidence="3">
    <location>
        <position position="386"/>
    </location>
</feature>
<dbReference type="Pfam" id="PF03909">
    <property type="entry name" value="BSD"/>
    <property type="match status" value="1"/>
</dbReference>
<accession>A0A6L2PBT7</accession>
<dbReference type="InterPro" id="IPR035925">
    <property type="entry name" value="BSD_dom_sf"/>
</dbReference>
<name>A0A6L2PBT7_COPFO</name>
<dbReference type="GO" id="GO:0045202">
    <property type="term" value="C:synapse"/>
    <property type="evidence" value="ECO:0007669"/>
    <property type="project" value="TreeGrafter"/>
</dbReference>
<dbReference type="Proteomes" id="UP000502823">
    <property type="component" value="Unassembled WGS sequence"/>
</dbReference>
<keyword evidence="4" id="KW-1185">Reference proteome</keyword>
<dbReference type="GO" id="GO:0005794">
    <property type="term" value="C:Golgi apparatus"/>
    <property type="evidence" value="ECO:0007669"/>
    <property type="project" value="TreeGrafter"/>
</dbReference>
<evidence type="ECO:0000256" key="1">
    <source>
        <dbReference type="SAM" id="MobiDB-lite"/>
    </source>
</evidence>
<feature type="region of interest" description="Disordered" evidence="1">
    <location>
        <begin position="310"/>
        <end position="386"/>
    </location>
</feature>
<dbReference type="Gene3D" id="1.10.3970.10">
    <property type="entry name" value="BSD domain"/>
    <property type="match status" value="1"/>
</dbReference>
<feature type="compositionally biased region" description="Low complexity" evidence="1">
    <location>
        <begin position="120"/>
        <end position="132"/>
    </location>
</feature>
<dbReference type="InterPro" id="IPR051494">
    <property type="entry name" value="BSD_domain-containing"/>
</dbReference>
<dbReference type="PROSITE" id="PS50858">
    <property type="entry name" value="BSD"/>
    <property type="match status" value="1"/>
</dbReference>
<protein>
    <recommendedName>
        <fullName evidence="2">BSD domain-containing protein</fullName>
    </recommendedName>
</protein>
<proteinExistence type="predicted"/>
<evidence type="ECO:0000259" key="2">
    <source>
        <dbReference type="PROSITE" id="PS50858"/>
    </source>
</evidence>
<dbReference type="SMART" id="SM00751">
    <property type="entry name" value="BSD"/>
    <property type="match status" value="1"/>
</dbReference>
<feature type="compositionally biased region" description="Polar residues" evidence="1">
    <location>
        <begin position="1"/>
        <end position="13"/>
    </location>
</feature>
<dbReference type="PANTHER" id="PTHR16019">
    <property type="entry name" value="SYNAPSE-ASSOCIATED PROTEIN"/>
    <property type="match status" value="1"/>
</dbReference>
<feature type="domain" description="BSD" evidence="2">
    <location>
        <begin position="251"/>
        <end position="303"/>
    </location>
</feature>
<comment type="caution">
    <text evidence="3">The sequence shown here is derived from an EMBL/GenBank/DDBJ whole genome shotgun (WGS) entry which is preliminary data.</text>
</comment>
<feature type="region of interest" description="Disordered" evidence="1">
    <location>
        <begin position="1"/>
        <end position="148"/>
    </location>
</feature>
<dbReference type="OrthoDB" id="47923at2759"/>